<dbReference type="Gene3D" id="3.20.20.140">
    <property type="entry name" value="Metal-dependent hydrolases"/>
    <property type="match status" value="1"/>
</dbReference>
<evidence type="ECO:0000259" key="2">
    <source>
        <dbReference type="Pfam" id="PF01979"/>
    </source>
</evidence>
<dbReference type="PANTHER" id="PTHR43794:SF11">
    <property type="entry name" value="AMIDOHYDROLASE-RELATED DOMAIN-CONTAINING PROTEIN"/>
    <property type="match status" value="1"/>
</dbReference>
<dbReference type="EMBL" id="JBHUKR010000006">
    <property type="protein sequence ID" value="MFD2416516.1"/>
    <property type="molecule type" value="Genomic_DNA"/>
</dbReference>
<keyword evidence="1" id="KW-0378">Hydrolase</keyword>
<evidence type="ECO:0000313" key="4">
    <source>
        <dbReference type="Proteomes" id="UP001597417"/>
    </source>
</evidence>
<dbReference type="InterPro" id="IPR032466">
    <property type="entry name" value="Metal_Hydrolase"/>
</dbReference>
<dbReference type="Proteomes" id="UP001597417">
    <property type="component" value="Unassembled WGS sequence"/>
</dbReference>
<evidence type="ECO:0000313" key="3">
    <source>
        <dbReference type="EMBL" id="MFD2416516.1"/>
    </source>
</evidence>
<organism evidence="3 4">
    <name type="scientific">Amycolatopsis pigmentata</name>
    <dbReference type="NCBI Taxonomy" id="450801"/>
    <lineage>
        <taxon>Bacteria</taxon>
        <taxon>Bacillati</taxon>
        <taxon>Actinomycetota</taxon>
        <taxon>Actinomycetes</taxon>
        <taxon>Pseudonocardiales</taxon>
        <taxon>Pseudonocardiaceae</taxon>
        <taxon>Amycolatopsis</taxon>
    </lineage>
</organism>
<dbReference type="SUPFAM" id="SSF51556">
    <property type="entry name" value="Metallo-dependent hydrolases"/>
    <property type="match status" value="1"/>
</dbReference>
<dbReference type="RefSeq" id="WP_378263369.1">
    <property type="nucleotide sequence ID" value="NZ_JBHUKR010000006.1"/>
</dbReference>
<dbReference type="Gene3D" id="2.30.40.10">
    <property type="entry name" value="Urease, subunit C, domain 1"/>
    <property type="match status" value="1"/>
</dbReference>
<dbReference type="InterPro" id="IPR011059">
    <property type="entry name" value="Metal-dep_hydrolase_composite"/>
</dbReference>
<feature type="domain" description="Amidohydrolase-related" evidence="2">
    <location>
        <begin position="56"/>
        <end position="420"/>
    </location>
</feature>
<dbReference type="NCBIfam" id="NF006056">
    <property type="entry name" value="PRK08204.1"/>
    <property type="match status" value="1"/>
</dbReference>
<keyword evidence="4" id="KW-1185">Reference proteome</keyword>
<sequence>MTKTLLRGGTVVPVDPAQAESRVCDVLVDNGVIAAMGPDIVVDPAACEVLDMNGRVLTPGFVDTHRHLWQSLFRYAGADWTIENYVRDMWGKLGPAYTAEDMYVALRIGLAEALDGGCTQIFDWNHNHLTPEHSDAAVAAHRDSGARSILGYGQSMTVLSEFLETGPGAGRTPPSEDLRRLRERYYPSDDQLTRLAMAARGGEVATEEVIAAEARQARDLGLRTSVHVGNANWAKVGPVEKQRSAAGLTSDTTWVHCNSLSDRELALIAESGGTVSVAPELELHMAIGPIAIRRLLALGISPSLSVDTCFNISGEMFSVMRAALSSVRGEVNAAAIASGSNPLSLPLSTRDVLRFATMEGARANGLLDRTGTLEVGKEADIVALNAKSANLAPVSYPTGSVVMGANPGNVELVMVRGRIVKRDFALVDTDLDALADRARHCHDRLLSRIGSRFAEGLLVARD</sequence>
<reference evidence="4" key="1">
    <citation type="journal article" date="2019" name="Int. J. Syst. Evol. Microbiol.">
        <title>The Global Catalogue of Microorganisms (GCM) 10K type strain sequencing project: providing services to taxonomists for standard genome sequencing and annotation.</title>
        <authorList>
            <consortium name="The Broad Institute Genomics Platform"/>
            <consortium name="The Broad Institute Genome Sequencing Center for Infectious Disease"/>
            <person name="Wu L."/>
            <person name="Ma J."/>
        </authorList>
    </citation>
    <scope>NUCLEOTIDE SEQUENCE [LARGE SCALE GENOMIC DNA]</scope>
    <source>
        <strain evidence="4">CGMCC 4.7645</strain>
    </source>
</reference>
<proteinExistence type="predicted"/>
<comment type="caution">
    <text evidence="3">The sequence shown here is derived from an EMBL/GenBank/DDBJ whole genome shotgun (WGS) entry which is preliminary data.</text>
</comment>
<dbReference type="Pfam" id="PF01979">
    <property type="entry name" value="Amidohydro_1"/>
    <property type="match status" value="1"/>
</dbReference>
<dbReference type="PANTHER" id="PTHR43794">
    <property type="entry name" value="AMINOHYDROLASE SSNA-RELATED"/>
    <property type="match status" value="1"/>
</dbReference>
<name>A0ABW5FR74_9PSEU</name>
<dbReference type="InterPro" id="IPR050287">
    <property type="entry name" value="MTA/SAH_deaminase"/>
</dbReference>
<protein>
    <submittedName>
        <fullName evidence="3">Amidohydrolase family protein</fullName>
    </submittedName>
</protein>
<dbReference type="SUPFAM" id="SSF51338">
    <property type="entry name" value="Composite domain of metallo-dependent hydrolases"/>
    <property type="match status" value="2"/>
</dbReference>
<dbReference type="InterPro" id="IPR006680">
    <property type="entry name" value="Amidohydro-rel"/>
</dbReference>
<accession>A0ABW5FR74</accession>
<gene>
    <name evidence="3" type="ORF">ACFSXZ_09240</name>
</gene>
<evidence type="ECO:0000256" key="1">
    <source>
        <dbReference type="ARBA" id="ARBA00022801"/>
    </source>
</evidence>